<organism evidence="1">
    <name type="scientific">Mycobacteroides abscessus subsp. massiliense</name>
    <dbReference type="NCBI Taxonomy" id="1962118"/>
    <lineage>
        <taxon>Bacteria</taxon>
        <taxon>Bacillati</taxon>
        <taxon>Actinomycetota</taxon>
        <taxon>Actinomycetes</taxon>
        <taxon>Mycobacteriales</taxon>
        <taxon>Mycobacteriaceae</taxon>
        <taxon>Mycobacteroides</taxon>
        <taxon>Mycobacteroides abscessus</taxon>
    </lineage>
</organism>
<proteinExistence type="predicted"/>
<protein>
    <submittedName>
        <fullName evidence="1">Uncharacterized protein</fullName>
    </submittedName>
</protein>
<geneLocation type="plasmid" evidence="1">
    <name>unnamed</name>
</geneLocation>
<dbReference type="EMBL" id="CP022232">
    <property type="protein sequence ID" value="QCO28931.1"/>
    <property type="molecule type" value="Genomic_DNA"/>
</dbReference>
<evidence type="ECO:0000313" key="1">
    <source>
        <dbReference type="EMBL" id="QCO28931.1"/>
    </source>
</evidence>
<sequence>MTSRIRQVQLRHVERHARKAIGNRLGYAARDAVITVVREEHGRVMLHVNSGGNAIVAEQRLRSRGYRVEYKQHVPGVYGVQLLVGAAQESVQESYN</sequence>
<keyword evidence="1" id="KW-0614">Plasmid</keyword>
<reference evidence="1" key="1">
    <citation type="submission" date="2017-06" db="EMBL/GenBank/DDBJ databases">
        <title>Antibiotic Resistance Genes in Clinically Isolated Mycobacterium abscessus strains.</title>
        <authorList>
            <person name="Carvalho N.F.G."/>
            <person name="Chimara E."/>
            <person name="Leao S.L.P.C."/>
            <person name="Costa S.F."/>
            <person name="Souza M."/>
            <person name="Morais C."/>
            <person name="Amgarten D.E."/>
            <person name="Setubal J.C."/>
        </authorList>
    </citation>
    <scope>NUCLEOTIDE SEQUENCE</scope>
    <source>
        <strain evidence="1">381</strain>
        <plasmid evidence="1">unnamed</plasmid>
    </source>
</reference>
<dbReference type="RefSeq" id="WP_074338053.1">
    <property type="nucleotide sequence ID" value="NZ_FVGR01000012.1"/>
</dbReference>
<name>A0A4D8RPA8_9MYCO</name>
<accession>A0A4D8RPA8</accession>
<dbReference type="AlphaFoldDB" id="A0A4D8RPA8"/>
<gene>
    <name evidence="1" type="ORF">CFE69_23580</name>
</gene>